<feature type="region of interest" description="Disordered" evidence="1">
    <location>
        <begin position="48"/>
        <end position="97"/>
    </location>
</feature>
<reference evidence="2 3" key="1">
    <citation type="submission" date="2022-01" db="EMBL/GenBank/DDBJ databases">
        <authorList>
            <person name="Xiong W."/>
            <person name="Schranz E."/>
        </authorList>
    </citation>
    <scope>NUCLEOTIDE SEQUENCE [LARGE SCALE GENOMIC DNA]</scope>
</reference>
<keyword evidence="3" id="KW-1185">Reference proteome</keyword>
<proteinExistence type="predicted"/>
<dbReference type="Proteomes" id="UP001157418">
    <property type="component" value="Unassembled WGS sequence"/>
</dbReference>
<sequence length="268" mass="30671">MSVSNDELMKKLEEFMIQQTQNTNELKTSTNDLKAAVETLQSKQAAIEDGLQAQSQNKTYKQGEDQDSEEMCFEGEKFEDPPEHGRGRGRGWTFGTDPNSKWTYCTGSIGRGRGQVEEGMGRGLGKNFESWRTGGQQPFKTNWQSAKPEGSKRRGLESPKEGNDSGDTGYRGGRIPRFAKMEFPTYDGKGNPIEWLQRCEDFFEEQQTPTEAWVRQATFSLQGKASGWYHNLRRMKTRLNWFEFSEECKIRFGLPMSMNPLGEITRLR</sequence>
<gene>
    <name evidence="2" type="ORF">LVIROSA_LOCUS38180</name>
</gene>
<dbReference type="AlphaFoldDB" id="A0AAU9PRQ2"/>
<organism evidence="2 3">
    <name type="scientific">Lactuca virosa</name>
    <dbReference type="NCBI Taxonomy" id="75947"/>
    <lineage>
        <taxon>Eukaryota</taxon>
        <taxon>Viridiplantae</taxon>
        <taxon>Streptophyta</taxon>
        <taxon>Embryophyta</taxon>
        <taxon>Tracheophyta</taxon>
        <taxon>Spermatophyta</taxon>
        <taxon>Magnoliopsida</taxon>
        <taxon>eudicotyledons</taxon>
        <taxon>Gunneridae</taxon>
        <taxon>Pentapetalae</taxon>
        <taxon>asterids</taxon>
        <taxon>campanulids</taxon>
        <taxon>Asterales</taxon>
        <taxon>Asteraceae</taxon>
        <taxon>Cichorioideae</taxon>
        <taxon>Cichorieae</taxon>
        <taxon>Lactucinae</taxon>
        <taxon>Lactuca</taxon>
    </lineage>
</organism>
<comment type="caution">
    <text evidence="2">The sequence shown here is derived from an EMBL/GenBank/DDBJ whole genome shotgun (WGS) entry which is preliminary data.</text>
</comment>
<feature type="compositionally biased region" description="Polar residues" evidence="1">
    <location>
        <begin position="133"/>
        <end position="145"/>
    </location>
</feature>
<evidence type="ECO:0000313" key="3">
    <source>
        <dbReference type="Proteomes" id="UP001157418"/>
    </source>
</evidence>
<dbReference type="EMBL" id="CAKMRJ010005745">
    <property type="protein sequence ID" value="CAH1452894.1"/>
    <property type="molecule type" value="Genomic_DNA"/>
</dbReference>
<feature type="region of interest" description="Disordered" evidence="1">
    <location>
        <begin position="129"/>
        <end position="174"/>
    </location>
</feature>
<feature type="compositionally biased region" description="Basic and acidic residues" evidence="1">
    <location>
        <begin position="149"/>
        <end position="163"/>
    </location>
</feature>
<feature type="compositionally biased region" description="Basic and acidic residues" evidence="1">
    <location>
        <begin position="74"/>
        <end position="86"/>
    </location>
</feature>
<protein>
    <recommendedName>
        <fullName evidence="4">Retrotransposon gag domain-containing protein</fullName>
    </recommendedName>
</protein>
<evidence type="ECO:0000256" key="1">
    <source>
        <dbReference type="SAM" id="MobiDB-lite"/>
    </source>
</evidence>
<name>A0AAU9PRQ2_9ASTR</name>
<evidence type="ECO:0008006" key="4">
    <source>
        <dbReference type="Google" id="ProtNLM"/>
    </source>
</evidence>
<evidence type="ECO:0000313" key="2">
    <source>
        <dbReference type="EMBL" id="CAH1452894.1"/>
    </source>
</evidence>
<accession>A0AAU9PRQ2</accession>